<dbReference type="CDD" id="cd00673">
    <property type="entry name" value="AlaRS_core"/>
    <property type="match status" value="1"/>
</dbReference>
<evidence type="ECO:0000256" key="2">
    <source>
        <dbReference type="ARBA" id="ARBA00022555"/>
    </source>
</evidence>
<organism evidence="15">
    <name type="scientific">Theileria annulata</name>
    <dbReference type="NCBI Taxonomy" id="5874"/>
    <lineage>
        <taxon>Eukaryota</taxon>
        <taxon>Sar</taxon>
        <taxon>Alveolata</taxon>
        <taxon>Apicomplexa</taxon>
        <taxon>Aconoidasida</taxon>
        <taxon>Piroplasmida</taxon>
        <taxon>Theileriidae</taxon>
        <taxon>Theileria</taxon>
    </lineage>
</organism>
<evidence type="ECO:0000256" key="1">
    <source>
        <dbReference type="ARBA" id="ARBA00008429"/>
    </source>
</evidence>
<comment type="function">
    <text evidence="12">Catalyzes the attachment of alanine to tRNA(Ala) in a two-step reaction: alanine is first activated by ATP to form Ala-AMP and then transferred to the acceptor end of tRNA(Ala). Also edits incorrectly charged tRNA(Ala) via its editing domain.</text>
</comment>
<dbReference type="InterPro" id="IPR009000">
    <property type="entry name" value="Transl_B-barrel_sf"/>
</dbReference>
<keyword evidence="2 12" id="KW-0820">tRNA-binding</keyword>
<keyword evidence="13" id="KW-0812">Transmembrane</keyword>
<dbReference type="PRINTS" id="PR00980">
    <property type="entry name" value="TRNASYNTHALA"/>
</dbReference>
<keyword evidence="13" id="KW-0472">Membrane</keyword>
<evidence type="ECO:0000256" key="7">
    <source>
        <dbReference type="ARBA" id="ARBA00022840"/>
    </source>
</evidence>
<comment type="domain">
    <text evidence="12">Consists of three domains; the N-terminal catalytic domain, the editing domain and the C-terminal C-Ala domain. The editing domain removes incorrectly charged amino acids, while the C-Ala domain, along with tRNA(Ala), serves as a bridge to cooperatively bring together the editing and aminoacylation centers thus stimulating deacylation of misacylated tRNAs.</text>
</comment>
<keyword evidence="6 12" id="KW-0862">Zinc</keyword>
<keyword evidence="13" id="KW-1133">Transmembrane helix</keyword>
<keyword evidence="8 12" id="KW-0694">RNA-binding</keyword>
<dbReference type="PROSITE" id="PS50860">
    <property type="entry name" value="AA_TRNA_LIGASE_II_ALA"/>
    <property type="match status" value="1"/>
</dbReference>
<feature type="binding site" evidence="12">
    <location>
        <position position="786"/>
    </location>
    <ligand>
        <name>Zn(2+)</name>
        <dbReference type="ChEBI" id="CHEBI:29105"/>
    </ligand>
</feature>
<dbReference type="Gene3D" id="2.40.30.130">
    <property type="match status" value="1"/>
</dbReference>
<evidence type="ECO:0000313" key="16">
    <source>
        <dbReference type="EMBL" id="SVP90286.1"/>
    </source>
</evidence>
<accession>A0A3B0N234</accession>
<proteinExistence type="inferred from homology"/>
<sequence>MYISCIINILILVYMFGCFSLALRPNKSNFLSYKPFTQSLLYINNNILSSNLLSNKYILRSFSNYNNLTKMSSNGQVKGDWVRKQFIDYFVSKNHVHWPSSSVLPNNDPTLLFVNAGMNQFKDIIMGKSDENSEFGKLKMVCNSQKCIRAGGKHNDLDDVGQDCYHQTYFEMLGNWSFGAYFKEEAISYAWDLLTNVYKLDPNRLYVTYFGGDKSCEVDNETREIWLKFMPASRILPFGSKDNFWEMADTGPCGPCTEIHYDHIGGRDASSLVNADDPNVVEIWNIVFMQYNRGENGVLERLPKGCVDTGMGLERLCSVLNNTNSNYNTDLLNDIIQYIRELLPGFESYKGGNTPLDVAYRVVSDHVRCLSVAISDKVYPSNEGRGYVLRRILRRAVRYCRDYFNTKEPFLYKLVPSVTKLLGNAYPNLLTEQSNIESIVLDEEKLFLQTLDKGVEKFKKMVSKSGNKVINGPDAFLLYQSYGFPLDLTMLMARELGITVDVDGYNSELKLHQQKSESRVYTDLNSLESRCDKLLKSLSADRINTILKMCNNVYTDDKLKYDWDSSDPVPKVYKAKLLSIVTVDSVVSELLCDGDDLVCLVMDRTPFYAEGGGQIYDTGYINDLEVLRVYKMSGLVFHFCLTKKSGVLRCGDEFELKVDYERRVRVASNHTSTHILNFVLRDMLDESSYQRGSQLDEEKLKFDYCYSQQLPEDLIRRIEDRMMDFVRSEAPLRTREIEYKNALEIPGIRANFDEKYPEVVRVVNVQLGSEDFSGEHTSTEVCGGTHLTNTKTIQDVAVVGEEGISKGVRRLTLVTNEQCRKSKADLLHYEKRLEELEKSLKPINFTKDDTREASLNAAENMTRLTALRGEAEVHKMLPLLGKRNLMKKFEQLIDQQVSAGKAHQKRLANIAKMKAVEVVEKLQSQKYDEVEFTEKTSERPAVLRATVDDLEGDLKSLNVFVQTISKTFPQIAVLASSVGNDAVCCRVNSPNASYSALRAANLIATQLNLSNGTGIKIKTIFIML</sequence>
<dbReference type="HAMAP" id="MF_00036_B">
    <property type="entry name" value="Ala_tRNA_synth_B"/>
    <property type="match status" value="1"/>
</dbReference>
<dbReference type="GO" id="GO:0070143">
    <property type="term" value="P:mitochondrial alanyl-tRNA aminoacylation"/>
    <property type="evidence" value="ECO:0007669"/>
    <property type="project" value="UniProtKB-UniRule"/>
</dbReference>
<keyword evidence="4 12" id="KW-0479">Metal-binding</keyword>
<dbReference type="SUPFAM" id="SSF50447">
    <property type="entry name" value="Translation proteins"/>
    <property type="match status" value="1"/>
</dbReference>
<dbReference type="FunFam" id="3.30.930.10:FF:000011">
    <property type="entry name" value="Alanine--tRNA ligase, cytoplasmic"/>
    <property type="match status" value="1"/>
</dbReference>
<evidence type="ECO:0000256" key="5">
    <source>
        <dbReference type="ARBA" id="ARBA00022741"/>
    </source>
</evidence>
<keyword evidence="9 12" id="KW-0648">Protein biosynthesis</keyword>
<dbReference type="InterPro" id="IPR018164">
    <property type="entry name" value="Ala-tRNA-synth_IIc_N"/>
</dbReference>
<keyword evidence="7 12" id="KW-0067">ATP-binding</keyword>
<feature type="binding site" evidence="12">
    <location>
        <position position="674"/>
    </location>
    <ligand>
        <name>Zn(2+)</name>
        <dbReference type="ChEBI" id="CHEBI:29105"/>
    </ligand>
</feature>
<dbReference type="SUPFAM" id="SSF55681">
    <property type="entry name" value="Class II aaRS and biotin synthetases"/>
    <property type="match status" value="1"/>
</dbReference>
<evidence type="ECO:0000313" key="15">
    <source>
        <dbReference type="EMBL" id="SVP89146.1"/>
    </source>
</evidence>
<dbReference type="Pfam" id="PF07973">
    <property type="entry name" value="tRNA_SAD"/>
    <property type="match status" value="1"/>
</dbReference>
<dbReference type="FunFam" id="3.30.980.10:FF:000004">
    <property type="entry name" value="Alanine--tRNA ligase, cytoplasmic"/>
    <property type="match status" value="1"/>
</dbReference>
<dbReference type="InterPro" id="IPR012947">
    <property type="entry name" value="tRNA_SAD"/>
</dbReference>
<comment type="catalytic activity">
    <reaction evidence="11 12">
        <text>tRNA(Ala) + L-alanine + ATP = L-alanyl-tRNA(Ala) + AMP + diphosphate</text>
        <dbReference type="Rhea" id="RHEA:12540"/>
        <dbReference type="Rhea" id="RHEA-COMP:9657"/>
        <dbReference type="Rhea" id="RHEA-COMP:9923"/>
        <dbReference type="ChEBI" id="CHEBI:30616"/>
        <dbReference type="ChEBI" id="CHEBI:33019"/>
        <dbReference type="ChEBI" id="CHEBI:57972"/>
        <dbReference type="ChEBI" id="CHEBI:78442"/>
        <dbReference type="ChEBI" id="CHEBI:78497"/>
        <dbReference type="ChEBI" id="CHEBI:456215"/>
        <dbReference type="EC" id="6.1.1.7"/>
    </reaction>
</comment>
<evidence type="ECO:0000256" key="6">
    <source>
        <dbReference type="ARBA" id="ARBA00022833"/>
    </source>
</evidence>
<evidence type="ECO:0000256" key="9">
    <source>
        <dbReference type="ARBA" id="ARBA00022917"/>
    </source>
</evidence>
<dbReference type="SMART" id="SM00863">
    <property type="entry name" value="tRNA_SAD"/>
    <property type="match status" value="1"/>
</dbReference>
<keyword evidence="3 12" id="KW-0436">Ligase</keyword>
<dbReference type="GO" id="GO:0002161">
    <property type="term" value="F:aminoacyl-tRNA deacylase activity"/>
    <property type="evidence" value="ECO:0007669"/>
    <property type="project" value="TreeGrafter"/>
</dbReference>
<dbReference type="SUPFAM" id="SSF101353">
    <property type="entry name" value="Putative anticodon-binding domain of alanyl-tRNA synthetase (AlaRS)"/>
    <property type="match status" value="1"/>
</dbReference>
<dbReference type="NCBIfam" id="TIGR00344">
    <property type="entry name" value="alaS"/>
    <property type="match status" value="1"/>
</dbReference>
<keyword evidence="10 12" id="KW-0030">Aminoacyl-tRNA synthetase</keyword>
<comment type="similarity">
    <text evidence="1">Belongs to the class-II aminoacyl-tRNA synthetase family. Alax-L subfamily.</text>
</comment>
<dbReference type="InterPro" id="IPR050058">
    <property type="entry name" value="Ala-tRNA_ligase"/>
</dbReference>
<evidence type="ECO:0000256" key="10">
    <source>
        <dbReference type="ARBA" id="ARBA00023146"/>
    </source>
</evidence>
<feature type="binding site" evidence="12">
    <location>
        <position position="670"/>
    </location>
    <ligand>
        <name>Zn(2+)</name>
        <dbReference type="ChEBI" id="CHEBI:29105"/>
    </ligand>
</feature>
<evidence type="ECO:0000256" key="11">
    <source>
        <dbReference type="ARBA" id="ARBA00048300"/>
    </source>
</evidence>
<gene>
    <name evidence="15" type="ORF">TAT_000099800</name>
    <name evidence="16" type="ORF">TAV_000099100</name>
</gene>
<dbReference type="GO" id="GO:0005739">
    <property type="term" value="C:mitochondrion"/>
    <property type="evidence" value="ECO:0007669"/>
    <property type="project" value="UniProtKB-SubCell"/>
</dbReference>
<dbReference type="InterPro" id="IPR045864">
    <property type="entry name" value="aa-tRNA-synth_II/BPL/LPL"/>
</dbReference>
<feature type="transmembrane region" description="Helical" evidence="13">
    <location>
        <begin position="5"/>
        <end position="23"/>
    </location>
</feature>
<name>A0A3B0N234_THEAN</name>
<dbReference type="VEuPathDB" id="PiroplasmaDB:TA16780"/>
<feature type="binding site" evidence="12">
    <location>
        <position position="782"/>
    </location>
    <ligand>
        <name>Zn(2+)</name>
        <dbReference type="ChEBI" id="CHEBI:29105"/>
    </ligand>
</feature>
<dbReference type="PANTHER" id="PTHR11777:SF9">
    <property type="entry name" value="ALANINE--TRNA LIGASE, CYTOPLASMIC"/>
    <property type="match status" value="1"/>
</dbReference>
<dbReference type="InterPro" id="IPR002318">
    <property type="entry name" value="Ala-tRNA-lgiase_IIc"/>
</dbReference>
<dbReference type="Gene3D" id="3.30.930.10">
    <property type="entry name" value="Bira Bifunctional Protein, Domain 2"/>
    <property type="match status" value="1"/>
</dbReference>
<evidence type="ECO:0000256" key="3">
    <source>
        <dbReference type="ARBA" id="ARBA00022598"/>
    </source>
</evidence>
<protein>
    <recommendedName>
        <fullName evidence="12">Alanine--tRNA ligase</fullName>
        <ecNumber evidence="12">6.1.1.7</ecNumber>
    </recommendedName>
    <alternativeName>
        <fullName evidence="12">Alanyl-tRNA synthetase</fullName>
        <shortName evidence="12">AlaRS</shortName>
    </alternativeName>
</protein>
<evidence type="ECO:0000259" key="14">
    <source>
        <dbReference type="PROSITE" id="PS50860"/>
    </source>
</evidence>
<evidence type="ECO:0000256" key="8">
    <source>
        <dbReference type="ARBA" id="ARBA00022884"/>
    </source>
</evidence>
<dbReference type="EC" id="6.1.1.7" evidence="12"/>
<dbReference type="InterPro" id="IPR018163">
    <property type="entry name" value="Thr/Ala-tRNA-synth_IIc_edit"/>
</dbReference>
<dbReference type="Gene3D" id="3.30.980.10">
    <property type="entry name" value="Threonyl-trna Synthetase, Chain A, domain 2"/>
    <property type="match status" value="1"/>
</dbReference>
<dbReference type="EMBL" id="UIVT01000001">
    <property type="protein sequence ID" value="SVP89146.1"/>
    <property type="molecule type" value="Genomic_DNA"/>
</dbReference>
<dbReference type="InterPro" id="IPR018165">
    <property type="entry name" value="Ala-tRNA-synth_IIc_core"/>
</dbReference>
<dbReference type="PANTHER" id="PTHR11777">
    <property type="entry name" value="ALANYL-TRNA SYNTHETASE"/>
    <property type="match status" value="1"/>
</dbReference>
<dbReference type="AlphaFoldDB" id="A0A3B0N234"/>
<dbReference type="InterPro" id="IPR023033">
    <property type="entry name" value="Ala_tRNA_ligase_euk/bac"/>
</dbReference>
<dbReference type="GO" id="GO:0004813">
    <property type="term" value="F:alanine-tRNA ligase activity"/>
    <property type="evidence" value="ECO:0007669"/>
    <property type="project" value="UniProtKB-UniRule"/>
</dbReference>
<keyword evidence="5 12" id="KW-0547">Nucleotide-binding</keyword>
<comment type="subcellular location">
    <subcellularLocation>
        <location evidence="12">Mitochondrion</location>
    </subcellularLocation>
    <subcellularLocation>
        <location evidence="12">Cytoplasm</location>
    </subcellularLocation>
</comment>
<evidence type="ECO:0000256" key="13">
    <source>
        <dbReference type="SAM" id="Phobius"/>
    </source>
</evidence>
<comment type="subunit">
    <text evidence="12">Monomer.</text>
</comment>
<comment type="cofactor">
    <cofactor evidence="12">
        <name>Zn(2+)</name>
        <dbReference type="ChEBI" id="CHEBI:29105"/>
    </cofactor>
    <text evidence="12">Binds 1 zinc ion per subunit.</text>
</comment>
<dbReference type="InterPro" id="IPR018162">
    <property type="entry name" value="Ala-tRNA-ligase_IIc_anticod-bd"/>
</dbReference>
<keyword evidence="12" id="KW-0496">Mitochondrion</keyword>
<dbReference type="GO" id="GO:0008270">
    <property type="term" value="F:zinc ion binding"/>
    <property type="evidence" value="ECO:0007669"/>
    <property type="project" value="UniProtKB-UniRule"/>
</dbReference>
<dbReference type="SUPFAM" id="SSF55186">
    <property type="entry name" value="ThrRS/AlaRS common domain"/>
    <property type="match status" value="1"/>
</dbReference>
<evidence type="ECO:0000256" key="4">
    <source>
        <dbReference type="ARBA" id="ARBA00022723"/>
    </source>
</evidence>
<feature type="domain" description="Alanyl-transfer RNA synthetases family profile" evidence="14">
    <location>
        <begin position="77"/>
        <end position="825"/>
    </location>
</feature>
<dbReference type="EMBL" id="UIVS01000001">
    <property type="protein sequence ID" value="SVP90286.1"/>
    <property type="molecule type" value="Genomic_DNA"/>
</dbReference>
<dbReference type="Pfam" id="PF01411">
    <property type="entry name" value="tRNA-synt_2c"/>
    <property type="match status" value="1"/>
</dbReference>
<reference evidence="15" key="1">
    <citation type="submission" date="2018-07" db="EMBL/GenBank/DDBJ databases">
        <authorList>
            <person name="Quirk P.G."/>
            <person name="Krulwich T.A."/>
        </authorList>
    </citation>
    <scope>NUCLEOTIDE SEQUENCE</scope>
    <source>
        <strain evidence="15">Anand</strain>
    </source>
</reference>
<keyword evidence="12" id="KW-0963">Cytoplasm</keyword>
<evidence type="ECO:0000256" key="12">
    <source>
        <dbReference type="HAMAP-Rule" id="MF_03133"/>
    </source>
</evidence>
<dbReference type="GO" id="GO:0005524">
    <property type="term" value="F:ATP binding"/>
    <property type="evidence" value="ECO:0007669"/>
    <property type="project" value="UniProtKB-UniRule"/>
</dbReference>
<dbReference type="GO" id="GO:0000049">
    <property type="term" value="F:tRNA binding"/>
    <property type="evidence" value="ECO:0007669"/>
    <property type="project" value="UniProtKB-KW"/>
</dbReference>